<dbReference type="SUPFAM" id="SSF52172">
    <property type="entry name" value="CheY-like"/>
    <property type="match status" value="1"/>
</dbReference>
<sequence length="521" mass="60163">MRLLLIEDEPDSLMGMHNAVTAINLDFTVSTANHAEKALEIITAERPDLIVTDIMLPGMTGLDLIETLKSIDYQPKVIVVSGYNDFEYARRSIRVGAVDYLLKPFSTEEFIEKVEKVLLLIQEERKHDIQFKQQTTYAEIGNRTMRDSYLIDFCLKRTPLEEHLYQRLSLWEMEWLANESYCVIILDAKGYPDGKPLGQDSSLQTFAIGNIVQELITDHTSSILFIDPKNRWVILTKELEVDVLSRRIIDEVKTYQKIQLALGVSSKRVVFEDICAAYHEALKAFVIHSLSNENGFSSMSDHHHIMATTESSWAPAEMSSFICEKEKLLIETGVSGFIRQTLLFDGTEGREDIIRHIMNYLAQVHLALSEIRSEEIQEIPMRVWEKLDECRTIQEYEAVVSAYFIALSTEMPPLKIGNALIERAMKIIATRYSEELSLQLIAEQLEIHPVWLSQLFKKETGHTYMDFLTDLRIERAKTHLRETNLKIYEIAERVGYHDLQHFGNKFKQRTGQTPKEYRYGK</sequence>
<dbReference type="SMART" id="SM00448">
    <property type="entry name" value="REC"/>
    <property type="match status" value="1"/>
</dbReference>
<dbReference type="SUPFAM" id="SSF46689">
    <property type="entry name" value="Homeodomain-like"/>
    <property type="match status" value="2"/>
</dbReference>
<dbReference type="InterPro" id="IPR018060">
    <property type="entry name" value="HTH_AraC"/>
</dbReference>
<evidence type="ECO:0000259" key="9">
    <source>
        <dbReference type="PROSITE" id="PS01124"/>
    </source>
</evidence>
<dbReference type="PANTHER" id="PTHR42713">
    <property type="entry name" value="HISTIDINE KINASE-RELATED"/>
    <property type="match status" value="1"/>
</dbReference>
<accession>A0ABR5A327</accession>
<dbReference type="PROSITE" id="PS50110">
    <property type="entry name" value="RESPONSE_REGULATORY"/>
    <property type="match status" value="1"/>
</dbReference>
<dbReference type="InterPro" id="IPR011006">
    <property type="entry name" value="CheY-like_superfamily"/>
</dbReference>
<comment type="subcellular location">
    <subcellularLocation>
        <location evidence="1">Cytoplasm</location>
    </subcellularLocation>
</comment>
<evidence type="ECO:0000259" key="10">
    <source>
        <dbReference type="PROSITE" id="PS50110"/>
    </source>
</evidence>
<dbReference type="PANTHER" id="PTHR42713:SF3">
    <property type="entry name" value="TRANSCRIPTIONAL REGULATORY PROTEIN HPTR"/>
    <property type="match status" value="1"/>
</dbReference>
<evidence type="ECO:0000313" key="12">
    <source>
        <dbReference type="Proteomes" id="UP000054526"/>
    </source>
</evidence>
<comment type="caution">
    <text evidence="11">The sequence shown here is derived from an EMBL/GenBank/DDBJ whole genome shotgun (WGS) entry which is preliminary data.</text>
</comment>
<evidence type="ECO:0000256" key="1">
    <source>
        <dbReference type="ARBA" id="ARBA00004496"/>
    </source>
</evidence>
<feature type="domain" description="HTH araC/xylS-type" evidence="9">
    <location>
        <begin position="422"/>
        <end position="520"/>
    </location>
</feature>
<keyword evidence="7" id="KW-0804">Transcription</keyword>
<dbReference type="InterPro" id="IPR009057">
    <property type="entry name" value="Homeodomain-like_sf"/>
</dbReference>
<evidence type="ECO:0000256" key="5">
    <source>
        <dbReference type="ARBA" id="ARBA00023015"/>
    </source>
</evidence>
<dbReference type="RefSeq" id="WP_041065124.1">
    <property type="nucleotide sequence ID" value="NZ_JXAL01000024.1"/>
</dbReference>
<dbReference type="CDD" id="cd17536">
    <property type="entry name" value="REC_YesN-like"/>
    <property type="match status" value="1"/>
</dbReference>
<organism evidence="11 12">
    <name type="scientific">Cohnella kolymensis</name>
    <dbReference type="NCBI Taxonomy" id="1590652"/>
    <lineage>
        <taxon>Bacteria</taxon>
        <taxon>Bacillati</taxon>
        <taxon>Bacillota</taxon>
        <taxon>Bacilli</taxon>
        <taxon>Bacillales</taxon>
        <taxon>Paenibacillaceae</taxon>
        <taxon>Cohnella</taxon>
    </lineage>
</organism>
<dbReference type="Gene3D" id="3.40.50.2300">
    <property type="match status" value="1"/>
</dbReference>
<evidence type="ECO:0000256" key="4">
    <source>
        <dbReference type="ARBA" id="ARBA00023012"/>
    </source>
</evidence>
<keyword evidence="6" id="KW-0238">DNA-binding</keyword>
<dbReference type="InterPro" id="IPR018062">
    <property type="entry name" value="HTH_AraC-typ_CS"/>
</dbReference>
<proteinExistence type="predicted"/>
<evidence type="ECO:0000256" key="3">
    <source>
        <dbReference type="ARBA" id="ARBA00022553"/>
    </source>
</evidence>
<evidence type="ECO:0000256" key="8">
    <source>
        <dbReference type="PROSITE-ProRule" id="PRU00169"/>
    </source>
</evidence>
<reference evidence="11 12" key="1">
    <citation type="submission" date="2014-12" db="EMBL/GenBank/DDBJ databases">
        <title>Draft genome sequence of Cohnella kolymensis strain B-2846.</title>
        <authorList>
            <person name="Karlyshev A.V."/>
            <person name="Kudryashova E.B."/>
        </authorList>
    </citation>
    <scope>NUCLEOTIDE SEQUENCE [LARGE SCALE GENOMIC DNA]</scope>
    <source>
        <strain evidence="11 12">VKM B-2846</strain>
    </source>
</reference>
<dbReference type="Proteomes" id="UP000054526">
    <property type="component" value="Unassembled WGS sequence"/>
</dbReference>
<dbReference type="InterPro" id="IPR051552">
    <property type="entry name" value="HptR"/>
</dbReference>
<evidence type="ECO:0000313" key="11">
    <source>
        <dbReference type="EMBL" id="KIL35093.1"/>
    </source>
</evidence>
<evidence type="ECO:0008006" key="13">
    <source>
        <dbReference type="Google" id="ProtNLM"/>
    </source>
</evidence>
<keyword evidence="5" id="KW-0805">Transcription regulation</keyword>
<dbReference type="Pfam" id="PF12833">
    <property type="entry name" value="HTH_18"/>
    <property type="match status" value="1"/>
</dbReference>
<keyword evidence="4" id="KW-0902">Two-component regulatory system</keyword>
<name>A0ABR5A327_9BACL</name>
<gene>
    <name evidence="11" type="ORF">SD71_15705</name>
</gene>
<dbReference type="PRINTS" id="PR00032">
    <property type="entry name" value="HTHARAC"/>
</dbReference>
<evidence type="ECO:0000256" key="7">
    <source>
        <dbReference type="ARBA" id="ARBA00023163"/>
    </source>
</evidence>
<dbReference type="EMBL" id="JXAL01000024">
    <property type="protein sequence ID" value="KIL35093.1"/>
    <property type="molecule type" value="Genomic_DNA"/>
</dbReference>
<dbReference type="PROSITE" id="PS01124">
    <property type="entry name" value="HTH_ARAC_FAMILY_2"/>
    <property type="match status" value="1"/>
</dbReference>
<keyword evidence="2" id="KW-0963">Cytoplasm</keyword>
<dbReference type="PROSITE" id="PS00041">
    <property type="entry name" value="HTH_ARAC_FAMILY_1"/>
    <property type="match status" value="1"/>
</dbReference>
<dbReference type="Gene3D" id="1.10.10.60">
    <property type="entry name" value="Homeodomain-like"/>
    <property type="match status" value="2"/>
</dbReference>
<evidence type="ECO:0000256" key="2">
    <source>
        <dbReference type="ARBA" id="ARBA00022490"/>
    </source>
</evidence>
<dbReference type="InterPro" id="IPR001789">
    <property type="entry name" value="Sig_transdc_resp-reg_receiver"/>
</dbReference>
<feature type="modified residue" description="4-aspartylphosphate" evidence="8">
    <location>
        <position position="53"/>
    </location>
</feature>
<feature type="domain" description="Response regulatory" evidence="10">
    <location>
        <begin position="2"/>
        <end position="118"/>
    </location>
</feature>
<evidence type="ECO:0000256" key="6">
    <source>
        <dbReference type="ARBA" id="ARBA00023125"/>
    </source>
</evidence>
<keyword evidence="3 8" id="KW-0597">Phosphoprotein</keyword>
<protein>
    <recommendedName>
        <fullName evidence="13">AraC family transcriptional regulator</fullName>
    </recommendedName>
</protein>
<dbReference type="Pfam" id="PF00072">
    <property type="entry name" value="Response_reg"/>
    <property type="match status" value="1"/>
</dbReference>
<dbReference type="InterPro" id="IPR020449">
    <property type="entry name" value="Tscrpt_reg_AraC-type_HTH"/>
</dbReference>
<dbReference type="SMART" id="SM00342">
    <property type="entry name" value="HTH_ARAC"/>
    <property type="match status" value="1"/>
</dbReference>
<keyword evidence="12" id="KW-1185">Reference proteome</keyword>